<organism evidence="1 2">
    <name type="scientific">Gossypium trilobum</name>
    <dbReference type="NCBI Taxonomy" id="34281"/>
    <lineage>
        <taxon>Eukaryota</taxon>
        <taxon>Viridiplantae</taxon>
        <taxon>Streptophyta</taxon>
        <taxon>Embryophyta</taxon>
        <taxon>Tracheophyta</taxon>
        <taxon>Spermatophyta</taxon>
        <taxon>Magnoliopsida</taxon>
        <taxon>eudicotyledons</taxon>
        <taxon>Gunneridae</taxon>
        <taxon>Pentapetalae</taxon>
        <taxon>rosids</taxon>
        <taxon>malvids</taxon>
        <taxon>Malvales</taxon>
        <taxon>Malvaceae</taxon>
        <taxon>Malvoideae</taxon>
        <taxon>Gossypium</taxon>
    </lineage>
</organism>
<evidence type="ECO:0000313" key="1">
    <source>
        <dbReference type="EMBL" id="MBA0787994.1"/>
    </source>
</evidence>
<sequence length="149" mass="17298">MCDSGQVPLVMVKQKESYTFPLLEFYMMINLYGEVKLQAIKVKITNWRVFRNCIPTFNNFRDCSTNVEIEGNALTMVKMLHADREDRSEISTYIMDSRSLKRPMVDRSARLDCDFAGCLKMVPKICSILREDGDADELLFLLFFDVSKE</sequence>
<name>A0A7J9FST7_9ROSI</name>
<protein>
    <submittedName>
        <fullName evidence="1">Uncharacterized protein</fullName>
    </submittedName>
</protein>
<feature type="non-terminal residue" evidence="1">
    <location>
        <position position="149"/>
    </location>
</feature>
<reference evidence="1 2" key="1">
    <citation type="journal article" date="2019" name="Genome Biol. Evol.">
        <title>Insights into the evolution of the New World diploid cottons (Gossypium, subgenus Houzingenia) based on genome sequencing.</title>
        <authorList>
            <person name="Grover C.E."/>
            <person name="Arick M.A. 2nd"/>
            <person name="Thrash A."/>
            <person name="Conover J.L."/>
            <person name="Sanders W.S."/>
            <person name="Peterson D.G."/>
            <person name="Frelichowski J.E."/>
            <person name="Scheffler J.A."/>
            <person name="Scheffler B.E."/>
            <person name="Wendel J.F."/>
        </authorList>
    </citation>
    <scope>NUCLEOTIDE SEQUENCE [LARGE SCALE GENOMIC DNA]</scope>
    <source>
        <strain evidence="1">8</strain>
        <tissue evidence="1">Leaf</tissue>
    </source>
</reference>
<proteinExistence type="predicted"/>
<comment type="caution">
    <text evidence="1">The sequence shown here is derived from an EMBL/GenBank/DDBJ whole genome shotgun (WGS) entry which is preliminary data.</text>
</comment>
<dbReference type="AlphaFoldDB" id="A0A7J9FST7"/>
<dbReference type="Proteomes" id="UP000593568">
    <property type="component" value="Unassembled WGS sequence"/>
</dbReference>
<dbReference type="EMBL" id="JABEZW010226969">
    <property type="protein sequence ID" value="MBA0787994.1"/>
    <property type="molecule type" value="Genomic_DNA"/>
</dbReference>
<keyword evidence="2" id="KW-1185">Reference proteome</keyword>
<accession>A0A7J9FST7</accession>
<gene>
    <name evidence="1" type="ORF">Gotri_006820</name>
</gene>
<evidence type="ECO:0000313" key="2">
    <source>
        <dbReference type="Proteomes" id="UP000593568"/>
    </source>
</evidence>